<reference evidence="1" key="1">
    <citation type="submission" date="2021-02" db="EMBL/GenBank/DDBJ databases">
        <authorList>
            <consortium name="DOE Joint Genome Institute"/>
            <person name="Ahrendt S."/>
            <person name="Looney B.P."/>
            <person name="Miyauchi S."/>
            <person name="Morin E."/>
            <person name="Drula E."/>
            <person name="Courty P.E."/>
            <person name="Chicoki N."/>
            <person name="Fauchery L."/>
            <person name="Kohler A."/>
            <person name="Kuo A."/>
            <person name="Labutti K."/>
            <person name="Pangilinan J."/>
            <person name="Lipzen A."/>
            <person name="Riley R."/>
            <person name="Andreopoulos W."/>
            <person name="He G."/>
            <person name="Johnson J."/>
            <person name="Barry K.W."/>
            <person name="Grigoriev I.V."/>
            <person name="Nagy L."/>
            <person name="Hibbett D."/>
            <person name="Henrissat B."/>
            <person name="Matheny P.B."/>
            <person name="Labbe J."/>
            <person name="Martin F."/>
        </authorList>
    </citation>
    <scope>NUCLEOTIDE SEQUENCE</scope>
    <source>
        <strain evidence="1">EC-137</strain>
    </source>
</reference>
<dbReference type="EMBL" id="MU273482">
    <property type="protein sequence ID" value="KAI0035563.1"/>
    <property type="molecule type" value="Genomic_DNA"/>
</dbReference>
<protein>
    <submittedName>
        <fullName evidence="1">Uncharacterized protein</fullName>
    </submittedName>
</protein>
<organism evidence="1 2">
    <name type="scientific">Vararia minispora EC-137</name>
    <dbReference type="NCBI Taxonomy" id="1314806"/>
    <lineage>
        <taxon>Eukaryota</taxon>
        <taxon>Fungi</taxon>
        <taxon>Dikarya</taxon>
        <taxon>Basidiomycota</taxon>
        <taxon>Agaricomycotina</taxon>
        <taxon>Agaricomycetes</taxon>
        <taxon>Russulales</taxon>
        <taxon>Lachnocladiaceae</taxon>
        <taxon>Vararia</taxon>
    </lineage>
</organism>
<sequence length="746" mass="80281">MADALPRRADRPHPRTPLSVLPHIDTARRAPLRKRKLAFVEIGQEDGEFEYEYECHERGCERPRHTSYIPYAPVYPSPPATSAKLKDTISLPPVAPDAPRARCCTGLSPPPTLRTHAHDRAPASGRERAPFSGLPTPVSPVRDTNLWADAYMRDACVQDDSPDGARACLGAGDGVRELDYDRDFPPLPRLPVTALRDHAHLRHPSRAPHALPALFGGDNAPVLFEPAPGPGWPSQIVPQRSRPLPRDSVELRADADEPLTPLSIAHDLPFATSPLTTSPLLEESPPCSPSTRSWSALPSTDGSAMDDVRKWDVEERWDAIKNMQGQGSDHGRRATDEGVDEDDDAMDVDDDASSEPGPFRNPFPDPLDEPPPCSPRTDALDLSFDTPDEPVSPRSNVPGFPLCVPTSPRRPASDLSPDVPASPWRSALNLLLPDPALDLPLHAPAPASLRGAALSLPSLDGSPPSSPSRRSTRGLPELDTDTPAPGAGPPSPRLLSLPGAETDDSLLAPASPAADAPPASSLGLFVPLALAPEPSTAPEPDLDFPPDARARVDGAELGGLLALRRRAWFAERNAKRAELDAADAVRTLAAGVRLGPPVPGALAECERERAPDAAGGVRRGIQVLEAKRAEARRERKAHKERGREAQALLRFKLGATVRERAGRGPDKGAGKGARSMDQLVARMVLKRREVARPLGGRRPGFERVRSPLAEWDWDGDEDWDENMGPGAEEATMVAGEVEMADDNDND</sequence>
<evidence type="ECO:0000313" key="1">
    <source>
        <dbReference type="EMBL" id="KAI0035563.1"/>
    </source>
</evidence>
<dbReference type="Proteomes" id="UP000814128">
    <property type="component" value="Unassembled WGS sequence"/>
</dbReference>
<proteinExistence type="predicted"/>
<gene>
    <name evidence="1" type="ORF">K488DRAFT_82879</name>
</gene>
<keyword evidence="2" id="KW-1185">Reference proteome</keyword>
<reference evidence="1" key="2">
    <citation type="journal article" date="2022" name="New Phytol.">
        <title>Evolutionary transition to the ectomycorrhizal habit in the genomes of a hyperdiverse lineage of mushroom-forming fungi.</title>
        <authorList>
            <person name="Looney B."/>
            <person name="Miyauchi S."/>
            <person name="Morin E."/>
            <person name="Drula E."/>
            <person name="Courty P.E."/>
            <person name="Kohler A."/>
            <person name="Kuo A."/>
            <person name="LaButti K."/>
            <person name="Pangilinan J."/>
            <person name="Lipzen A."/>
            <person name="Riley R."/>
            <person name="Andreopoulos W."/>
            <person name="He G."/>
            <person name="Johnson J."/>
            <person name="Nolan M."/>
            <person name="Tritt A."/>
            <person name="Barry K.W."/>
            <person name="Grigoriev I.V."/>
            <person name="Nagy L.G."/>
            <person name="Hibbett D."/>
            <person name="Henrissat B."/>
            <person name="Matheny P.B."/>
            <person name="Labbe J."/>
            <person name="Martin F.M."/>
        </authorList>
    </citation>
    <scope>NUCLEOTIDE SEQUENCE</scope>
    <source>
        <strain evidence="1">EC-137</strain>
    </source>
</reference>
<name>A0ACB8QUS4_9AGAM</name>
<comment type="caution">
    <text evidence="1">The sequence shown here is derived from an EMBL/GenBank/DDBJ whole genome shotgun (WGS) entry which is preliminary data.</text>
</comment>
<accession>A0ACB8QUS4</accession>
<evidence type="ECO:0000313" key="2">
    <source>
        <dbReference type="Proteomes" id="UP000814128"/>
    </source>
</evidence>